<evidence type="ECO:0000256" key="9">
    <source>
        <dbReference type="ARBA" id="ARBA00023136"/>
    </source>
</evidence>
<sequence>MVSVGSDVWAVALQRGCRALLLGGASSLALLGTQAKAAAPAAGAVASTEEIVVTARRRAETVLKVPYNISAVSGGAIESKSLTTPNELLRTVPGVSVVDRGPRNAGQLDGARIRGINVDSAALGDYPVSSVSPLSTYINDTPVFANFLLKDLDRVEVLRGPQATLYGSGSLGGTVRYIQNEPDVNRFSGKVTSTQSYTANSDGAGWSGDLTLNVPLSSTLAVRGTVSRVYDPGFIDYPNLYKPGADGLQQTLNGASAPTASDYYRQNSVNDQRTWYGHGALLWRPTDALKLVFNYNYQDDHVGGRQAITEGTNGFGTPYGRYENGAVIKEPSAREVNVESLEATYDLGFATLTSSTSYYDHRGESITDNTGFYGHLLPTLPVGFLYYFTYYAPNRLPLTTFVNTYSERAVVEEARLASNSKPGALFDYVIGFYYEDQDRGAGSRNYLPGFEETYLQTPEADPTFVSGDRSFFYQRADRFRDVAGFGELTWHVSQKFDVTGGLRYFSDKSDVNATIGGAVLTRNNIYATNATHVSEDKPLGKVNLSYRLDDDNLAYATVAQGYRRGGSNAIPITGPQKEDASYLNYTSDSTVNYEIGVKGRTHGITYSLAAFYIDWSDVQVNIQTPTFGYYAVVNGKSAASRGVEAELSGKFTPSLAWTLGYAYTDASLTSDIITAHSQFNDTPYVAGLKGTMLPGVPEHTLNVSLNQTQMLGAGIRMTNRVVGYYQSSTRNGVTPGSQNVGLDPFSLWTLSSTLQWRSYEATLFVKNLFNAKAATGEFTQAFSGSDVAANFYGNDARTQIATPTTAGLTLSYRF</sequence>
<evidence type="ECO:0000256" key="4">
    <source>
        <dbReference type="ARBA" id="ARBA00022496"/>
    </source>
</evidence>
<evidence type="ECO:0000259" key="14">
    <source>
        <dbReference type="Pfam" id="PF07715"/>
    </source>
</evidence>
<keyword evidence="6" id="KW-0408">Iron</keyword>
<dbReference type="PROSITE" id="PS52016">
    <property type="entry name" value="TONB_DEPENDENT_REC_3"/>
    <property type="match status" value="1"/>
</dbReference>
<dbReference type="GO" id="GO:0006826">
    <property type="term" value="P:iron ion transport"/>
    <property type="evidence" value="ECO:0007669"/>
    <property type="project" value="UniProtKB-KW"/>
</dbReference>
<dbReference type="SUPFAM" id="SSF56935">
    <property type="entry name" value="Porins"/>
    <property type="match status" value="1"/>
</dbReference>
<reference evidence="15" key="1">
    <citation type="submission" date="2021-04" db="EMBL/GenBank/DDBJ databases">
        <title>The complete genome sequence of Caulobacter sp. S6.</title>
        <authorList>
            <person name="Tang Y."/>
            <person name="Ouyang W."/>
            <person name="Liu Q."/>
            <person name="Huang B."/>
            <person name="Guo Z."/>
            <person name="Lei P."/>
        </authorList>
    </citation>
    <scope>NUCLEOTIDE SEQUENCE</scope>
    <source>
        <strain evidence="15">S6</strain>
    </source>
</reference>
<keyword evidence="9 11" id="KW-0472">Membrane</keyword>
<dbReference type="KEGG" id="caul:KCG34_12650"/>
<keyword evidence="16" id="KW-1185">Reference proteome</keyword>
<dbReference type="GO" id="GO:0009279">
    <property type="term" value="C:cell outer membrane"/>
    <property type="evidence" value="ECO:0007669"/>
    <property type="project" value="UniProtKB-SubCell"/>
</dbReference>
<keyword evidence="4" id="KW-0410">Iron transport</keyword>
<protein>
    <submittedName>
        <fullName evidence="15">TonB-dependent receptor</fullName>
    </submittedName>
</protein>
<keyword evidence="5 11" id="KW-0812">Transmembrane</keyword>
<evidence type="ECO:0000256" key="6">
    <source>
        <dbReference type="ARBA" id="ARBA00023004"/>
    </source>
</evidence>
<dbReference type="InterPro" id="IPR036942">
    <property type="entry name" value="Beta-barrel_TonB_sf"/>
</dbReference>
<accession>A0A975FVZ0</accession>
<dbReference type="Pfam" id="PF07715">
    <property type="entry name" value="Plug"/>
    <property type="match status" value="1"/>
</dbReference>
<evidence type="ECO:0000256" key="7">
    <source>
        <dbReference type="ARBA" id="ARBA00023065"/>
    </source>
</evidence>
<evidence type="ECO:0000256" key="5">
    <source>
        <dbReference type="ARBA" id="ARBA00022692"/>
    </source>
</evidence>
<evidence type="ECO:0000256" key="10">
    <source>
        <dbReference type="ARBA" id="ARBA00023237"/>
    </source>
</evidence>
<dbReference type="EMBL" id="CP073078">
    <property type="protein sequence ID" value="QUD85957.1"/>
    <property type="molecule type" value="Genomic_DNA"/>
</dbReference>
<dbReference type="PANTHER" id="PTHR32552">
    <property type="entry name" value="FERRICHROME IRON RECEPTOR-RELATED"/>
    <property type="match status" value="1"/>
</dbReference>
<dbReference type="Pfam" id="PF00593">
    <property type="entry name" value="TonB_dep_Rec_b-barrel"/>
    <property type="match status" value="1"/>
</dbReference>
<dbReference type="InterPro" id="IPR000531">
    <property type="entry name" value="Beta-barrel_TonB"/>
</dbReference>
<evidence type="ECO:0000259" key="13">
    <source>
        <dbReference type="Pfam" id="PF00593"/>
    </source>
</evidence>
<proteinExistence type="inferred from homology"/>
<dbReference type="AlphaFoldDB" id="A0A975FVZ0"/>
<gene>
    <name evidence="15" type="ORF">KCG34_12650</name>
</gene>
<comment type="similarity">
    <text evidence="11 12">Belongs to the TonB-dependent receptor family.</text>
</comment>
<keyword evidence="8 12" id="KW-0798">TonB box</keyword>
<organism evidence="15 16">
    <name type="scientific">Phenylobacterium montanum</name>
    <dbReference type="NCBI Taxonomy" id="2823693"/>
    <lineage>
        <taxon>Bacteria</taxon>
        <taxon>Pseudomonadati</taxon>
        <taxon>Pseudomonadota</taxon>
        <taxon>Alphaproteobacteria</taxon>
        <taxon>Caulobacterales</taxon>
        <taxon>Caulobacteraceae</taxon>
        <taxon>Phenylobacterium</taxon>
    </lineage>
</organism>
<dbReference type="Proteomes" id="UP000676409">
    <property type="component" value="Chromosome"/>
</dbReference>
<evidence type="ECO:0000256" key="12">
    <source>
        <dbReference type="RuleBase" id="RU003357"/>
    </source>
</evidence>
<name>A0A975FVZ0_9CAUL</name>
<dbReference type="InterPro" id="IPR012910">
    <property type="entry name" value="Plug_dom"/>
</dbReference>
<keyword evidence="3 11" id="KW-1134">Transmembrane beta strand</keyword>
<evidence type="ECO:0000313" key="15">
    <source>
        <dbReference type="EMBL" id="QUD85957.1"/>
    </source>
</evidence>
<feature type="domain" description="TonB-dependent receptor plug" evidence="14">
    <location>
        <begin position="63"/>
        <end position="174"/>
    </location>
</feature>
<dbReference type="PANTHER" id="PTHR32552:SF81">
    <property type="entry name" value="TONB-DEPENDENT OUTER MEMBRANE RECEPTOR"/>
    <property type="match status" value="1"/>
</dbReference>
<evidence type="ECO:0000256" key="1">
    <source>
        <dbReference type="ARBA" id="ARBA00004571"/>
    </source>
</evidence>
<dbReference type="InterPro" id="IPR039426">
    <property type="entry name" value="TonB-dep_rcpt-like"/>
</dbReference>
<keyword evidence="7" id="KW-0406">Ion transport</keyword>
<evidence type="ECO:0000256" key="2">
    <source>
        <dbReference type="ARBA" id="ARBA00022448"/>
    </source>
</evidence>
<evidence type="ECO:0000256" key="8">
    <source>
        <dbReference type="ARBA" id="ARBA00023077"/>
    </source>
</evidence>
<keyword evidence="15" id="KW-0675">Receptor</keyword>
<dbReference type="Gene3D" id="2.40.170.20">
    <property type="entry name" value="TonB-dependent receptor, beta-barrel domain"/>
    <property type="match status" value="1"/>
</dbReference>
<keyword evidence="10 11" id="KW-0998">Cell outer membrane</keyword>
<dbReference type="RefSeq" id="WP_211936009.1">
    <property type="nucleotide sequence ID" value="NZ_CP073078.1"/>
</dbReference>
<evidence type="ECO:0000256" key="3">
    <source>
        <dbReference type="ARBA" id="ARBA00022452"/>
    </source>
</evidence>
<comment type="subcellular location">
    <subcellularLocation>
        <location evidence="1 11">Cell outer membrane</location>
        <topology evidence="1 11">Multi-pass membrane protein</topology>
    </subcellularLocation>
</comment>
<evidence type="ECO:0000313" key="16">
    <source>
        <dbReference type="Proteomes" id="UP000676409"/>
    </source>
</evidence>
<evidence type="ECO:0000256" key="11">
    <source>
        <dbReference type="PROSITE-ProRule" id="PRU01360"/>
    </source>
</evidence>
<keyword evidence="2 11" id="KW-0813">Transport</keyword>
<feature type="domain" description="TonB-dependent receptor-like beta-barrel" evidence="13">
    <location>
        <begin position="285"/>
        <end position="768"/>
    </location>
</feature>